<dbReference type="SMART" id="SM00184">
    <property type="entry name" value="RING"/>
    <property type="match status" value="1"/>
</dbReference>
<dbReference type="SMART" id="SM00356">
    <property type="entry name" value="ZnF_C3H1"/>
    <property type="match status" value="2"/>
</dbReference>
<dbReference type="PANTHER" id="PTHR11224">
    <property type="entry name" value="MAKORIN-RELATED"/>
    <property type="match status" value="1"/>
</dbReference>
<feature type="zinc finger region" description="C3H1-type" evidence="5">
    <location>
        <begin position="10"/>
        <end position="37"/>
    </location>
</feature>
<dbReference type="PROSITE" id="PS00518">
    <property type="entry name" value="ZF_RING_1"/>
    <property type="match status" value="1"/>
</dbReference>
<dbReference type="InterPro" id="IPR036855">
    <property type="entry name" value="Znf_CCCH_sf"/>
</dbReference>
<keyword evidence="3 5" id="KW-0863">Zinc-finger</keyword>
<dbReference type="Pfam" id="PF00642">
    <property type="entry name" value="zf-CCCH"/>
    <property type="match status" value="1"/>
</dbReference>
<name>A0A2J6TXF5_9HELO</name>
<keyword evidence="4 5" id="KW-0862">Zinc</keyword>
<evidence type="ECO:0000256" key="2">
    <source>
        <dbReference type="ARBA" id="ARBA00022723"/>
    </source>
</evidence>
<dbReference type="GO" id="GO:0000209">
    <property type="term" value="P:protein polyubiquitination"/>
    <property type="evidence" value="ECO:0007669"/>
    <property type="project" value="InterPro"/>
</dbReference>
<feature type="domain" description="C3H1-type" evidence="7">
    <location>
        <begin position="10"/>
        <end position="37"/>
    </location>
</feature>
<dbReference type="OrthoDB" id="250836at2759"/>
<dbReference type="InterPro" id="IPR017907">
    <property type="entry name" value="Znf_RING_CS"/>
</dbReference>
<dbReference type="AlphaFoldDB" id="A0A2J6TXF5"/>
<dbReference type="PROSITE" id="PS50089">
    <property type="entry name" value="ZF_RING_2"/>
    <property type="match status" value="1"/>
</dbReference>
<sequence>MSAITTRRLPPVEVDCKWWMRGYCARGSACYFKHDAAMLAADIRQDQSTTAASSSNHRASPAENDATESSQTCAICFERPDTYGLLVNCEHAFCLECIRNWRATLPENPTSENELKKTSKTCPMCRSQSDFIIPSSIWPTAATNENPMKKEIVERYLGRLRTIPCKHFEKSINDSAPPDYKFKCQFGNHCHYSHAHPITKEPYIFSEEELQRRRKPRMRAQMLDEMAIIEMLFNNLTADYLSTDDDGDGDEFDEVDDFEDRIVFEAEFFGLSDDFDDFGYDYGSD</sequence>
<dbReference type="GO" id="GO:0008270">
    <property type="term" value="F:zinc ion binding"/>
    <property type="evidence" value="ECO:0007669"/>
    <property type="project" value="UniProtKB-KW"/>
</dbReference>
<dbReference type="InParanoid" id="A0A2J6TXF5"/>
<dbReference type="InterPro" id="IPR018957">
    <property type="entry name" value="Znf_C3HC4_RING-type"/>
</dbReference>
<dbReference type="PANTHER" id="PTHR11224:SF10">
    <property type="entry name" value="IP09428P-RELATED"/>
    <property type="match status" value="1"/>
</dbReference>
<dbReference type="InterPro" id="IPR000571">
    <property type="entry name" value="Znf_CCCH"/>
</dbReference>
<dbReference type="RefSeq" id="XP_024744616.1">
    <property type="nucleotide sequence ID" value="XM_024873560.1"/>
</dbReference>
<dbReference type="EMBL" id="KZ613740">
    <property type="protein sequence ID" value="PMD67712.1"/>
    <property type="molecule type" value="Genomic_DNA"/>
</dbReference>
<feature type="domain" description="C3H1-type" evidence="7">
    <location>
        <begin position="159"/>
        <end position="197"/>
    </location>
</feature>
<dbReference type="GeneID" id="36581640"/>
<dbReference type="STRING" id="1095630.A0A2J6TXF5"/>
<evidence type="ECO:0000313" key="9">
    <source>
        <dbReference type="Proteomes" id="UP000235371"/>
    </source>
</evidence>
<dbReference type="Pfam" id="PF00097">
    <property type="entry name" value="zf-C3HC4"/>
    <property type="match status" value="1"/>
</dbReference>
<dbReference type="Gene3D" id="3.30.40.10">
    <property type="entry name" value="Zinc/RING finger domain, C3HC4 (zinc finger)"/>
    <property type="match status" value="1"/>
</dbReference>
<dbReference type="GO" id="GO:0061630">
    <property type="term" value="F:ubiquitin protein ligase activity"/>
    <property type="evidence" value="ECO:0007669"/>
    <property type="project" value="InterPro"/>
</dbReference>
<keyword evidence="9" id="KW-1185">Reference proteome</keyword>
<evidence type="ECO:0000256" key="3">
    <source>
        <dbReference type="ARBA" id="ARBA00022771"/>
    </source>
</evidence>
<dbReference type="Proteomes" id="UP000235371">
    <property type="component" value="Unassembled WGS sequence"/>
</dbReference>
<evidence type="ECO:0000259" key="6">
    <source>
        <dbReference type="PROSITE" id="PS50089"/>
    </source>
</evidence>
<evidence type="ECO:0000256" key="5">
    <source>
        <dbReference type="PROSITE-ProRule" id="PRU00723"/>
    </source>
</evidence>
<accession>A0A2J6TXF5</accession>
<dbReference type="InterPro" id="IPR001841">
    <property type="entry name" value="Znf_RING"/>
</dbReference>
<evidence type="ECO:0000313" key="8">
    <source>
        <dbReference type="EMBL" id="PMD67712.1"/>
    </source>
</evidence>
<dbReference type="PROSITE" id="PS50103">
    <property type="entry name" value="ZF_C3H1"/>
    <property type="match status" value="2"/>
</dbReference>
<organism evidence="8 9">
    <name type="scientific">Hyaloscypha bicolor E</name>
    <dbReference type="NCBI Taxonomy" id="1095630"/>
    <lineage>
        <taxon>Eukaryota</taxon>
        <taxon>Fungi</taxon>
        <taxon>Dikarya</taxon>
        <taxon>Ascomycota</taxon>
        <taxon>Pezizomycotina</taxon>
        <taxon>Leotiomycetes</taxon>
        <taxon>Helotiales</taxon>
        <taxon>Hyaloscyphaceae</taxon>
        <taxon>Hyaloscypha</taxon>
        <taxon>Hyaloscypha bicolor</taxon>
    </lineage>
</organism>
<evidence type="ECO:0000256" key="1">
    <source>
        <dbReference type="ARBA" id="ARBA00022679"/>
    </source>
</evidence>
<feature type="domain" description="RING-type" evidence="6">
    <location>
        <begin position="73"/>
        <end position="126"/>
    </location>
</feature>
<dbReference type="InterPro" id="IPR013083">
    <property type="entry name" value="Znf_RING/FYVE/PHD"/>
</dbReference>
<reference evidence="8 9" key="1">
    <citation type="submission" date="2016-04" db="EMBL/GenBank/DDBJ databases">
        <title>A degradative enzymes factory behind the ericoid mycorrhizal symbiosis.</title>
        <authorList>
            <consortium name="DOE Joint Genome Institute"/>
            <person name="Martino E."/>
            <person name="Morin E."/>
            <person name="Grelet G."/>
            <person name="Kuo A."/>
            <person name="Kohler A."/>
            <person name="Daghino S."/>
            <person name="Barry K."/>
            <person name="Choi C."/>
            <person name="Cichocki N."/>
            <person name="Clum A."/>
            <person name="Copeland A."/>
            <person name="Hainaut M."/>
            <person name="Haridas S."/>
            <person name="Labutti K."/>
            <person name="Lindquist E."/>
            <person name="Lipzen A."/>
            <person name="Khouja H.-R."/>
            <person name="Murat C."/>
            <person name="Ohm R."/>
            <person name="Olson A."/>
            <person name="Spatafora J."/>
            <person name="Veneault-Fourrey C."/>
            <person name="Henrissat B."/>
            <person name="Grigoriev I."/>
            <person name="Martin F."/>
            <person name="Perotto S."/>
        </authorList>
    </citation>
    <scope>NUCLEOTIDE SEQUENCE [LARGE SCALE GENOMIC DNA]</scope>
    <source>
        <strain evidence="8 9">E</strain>
    </source>
</reference>
<evidence type="ECO:0000259" key="7">
    <source>
        <dbReference type="PROSITE" id="PS50103"/>
    </source>
</evidence>
<dbReference type="SUPFAM" id="SSF90229">
    <property type="entry name" value="CCCH zinc finger"/>
    <property type="match status" value="1"/>
</dbReference>
<dbReference type="SUPFAM" id="SSF57850">
    <property type="entry name" value="RING/U-box"/>
    <property type="match status" value="1"/>
</dbReference>
<proteinExistence type="predicted"/>
<gene>
    <name evidence="8" type="ORF">K444DRAFT_514981</name>
</gene>
<dbReference type="InterPro" id="IPR045072">
    <property type="entry name" value="MKRN-like"/>
</dbReference>
<feature type="zinc finger region" description="C3H1-type" evidence="5">
    <location>
        <begin position="159"/>
        <end position="197"/>
    </location>
</feature>
<evidence type="ECO:0000256" key="4">
    <source>
        <dbReference type="ARBA" id="ARBA00022833"/>
    </source>
</evidence>
<keyword evidence="1" id="KW-0808">Transferase</keyword>
<keyword evidence="2 5" id="KW-0479">Metal-binding</keyword>
<protein>
    <submittedName>
        <fullName evidence="8">Uncharacterized protein</fullName>
    </submittedName>
</protein>